<gene>
    <name evidence="1" type="ORF">ACFYXI_07725</name>
</gene>
<keyword evidence="2" id="KW-1185">Reference proteome</keyword>
<proteinExistence type="predicted"/>
<evidence type="ECO:0000313" key="2">
    <source>
        <dbReference type="Proteomes" id="UP001602013"/>
    </source>
</evidence>
<protein>
    <recommendedName>
        <fullName evidence="3">Head-to-tail adaptor</fullName>
    </recommendedName>
</protein>
<comment type="caution">
    <text evidence="1">The sequence shown here is derived from an EMBL/GenBank/DDBJ whole genome shotgun (WGS) entry which is preliminary data.</text>
</comment>
<reference evidence="1 2" key="1">
    <citation type="submission" date="2024-10" db="EMBL/GenBank/DDBJ databases">
        <title>The Natural Products Discovery Center: Release of the First 8490 Sequenced Strains for Exploring Actinobacteria Biosynthetic Diversity.</title>
        <authorList>
            <person name="Kalkreuter E."/>
            <person name="Kautsar S.A."/>
            <person name="Yang D."/>
            <person name="Bader C.D."/>
            <person name="Teijaro C.N."/>
            <person name="Fluegel L."/>
            <person name="Davis C.M."/>
            <person name="Simpson J.R."/>
            <person name="Lauterbach L."/>
            <person name="Steele A.D."/>
            <person name="Gui C."/>
            <person name="Meng S."/>
            <person name="Li G."/>
            <person name="Viehrig K."/>
            <person name="Ye F."/>
            <person name="Su P."/>
            <person name="Kiefer A.F."/>
            <person name="Nichols A."/>
            <person name="Cepeda A.J."/>
            <person name="Yan W."/>
            <person name="Fan B."/>
            <person name="Jiang Y."/>
            <person name="Adhikari A."/>
            <person name="Zheng C.-J."/>
            <person name="Schuster L."/>
            <person name="Cowan T.M."/>
            <person name="Smanski M.J."/>
            <person name="Chevrette M.G."/>
            <person name="De Carvalho L.P.S."/>
            <person name="Shen B."/>
        </authorList>
    </citation>
    <scope>NUCLEOTIDE SEQUENCE [LARGE SCALE GENOMIC DNA]</scope>
    <source>
        <strain evidence="1 2">NPDC002173</strain>
    </source>
</reference>
<evidence type="ECO:0008006" key="3">
    <source>
        <dbReference type="Google" id="ProtNLM"/>
    </source>
</evidence>
<dbReference type="Proteomes" id="UP001602013">
    <property type="component" value="Unassembled WGS sequence"/>
</dbReference>
<organism evidence="1 2">
    <name type="scientific">Microtetraspora malaysiensis</name>
    <dbReference type="NCBI Taxonomy" id="161358"/>
    <lineage>
        <taxon>Bacteria</taxon>
        <taxon>Bacillati</taxon>
        <taxon>Actinomycetota</taxon>
        <taxon>Actinomycetes</taxon>
        <taxon>Streptosporangiales</taxon>
        <taxon>Streptosporangiaceae</taxon>
        <taxon>Microtetraspora</taxon>
    </lineage>
</organism>
<dbReference type="RefSeq" id="WP_387409465.1">
    <property type="nucleotide sequence ID" value="NZ_JBIASD010000004.1"/>
</dbReference>
<dbReference type="EMBL" id="JBIASD010000004">
    <property type="protein sequence ID" value="MFF3665469.1"/>
    <property type="molecule type" value="Genomic_DNA"/>
</dbReference>
<name>A0ABW6SKI0_9ACTN</name>
<accession>A0ABW6SKI0</accession>
<sequence>MGLHDHEPCWPPPAPECCDAWDQASPELQARVGKVAALILHRLSGMQYGVCEVTVRPCGMDCNPGGGGPAFGPPFTPMINTAGGWINCWSGGCGCESACSCCHVCKTTLVGPVQEIVEVRVDGQVVPPSAYRVDNHRELVRVDGLCWPTCPDLSAPIDLPGGGAFGVTYTRGLPVDEAAGWAYATYACELIKACTNTSGCRLPKRIQSITREGVTMSFIDPLDYLDQGRTGLPEVDQWLMAVNPYGLRQRARVLSPDYSTPRRTTWP</sequence>
<evidence type="ECO:0000313" key="1">
    <source>
        <dbReference type="EMBL" id="MFF3665469.1"/>
    </source>
</evidence>